<keyword evidence="3" id="KW-1185">Reference proteome</keyword>
<evidence type="ECO:0000313" key="2">
    <source>
        <dbReference type="EMBL" id="TGB05136.1"/>
    </source>
</evidence>
<reference evidence="2 3" key="1">
    <citation type="journal article" date="2003" name="Int. J. Syst. Evol. Microbiol.">
        <title>Halobacillus salinus sp. nov., isolated from a salt lake on the coast of the East Sea in Korea.</title>
        <authorList>
            <person name="Yoon J.H."/>
            <person name="Kang K.H."/>
            <person name="Park Y.H."/>
        </authorList>
    </citation>
    <scope>NUCLEOTIDE SEQUENCE [LARGE SCALE GENOMIC DNA]</scope>
    <source>
        <strain evidence="2 3">HSL-3</strain>
    </source>
</reference>
<sequence>MKKIMMILWTVAFLLAVNTGIAWLTNSAFIDFSFFLGLLVAFAIRFFNSAGGHSTKAIDLQVQSSTGIKQESETKKFLPSTGFYTCLAYSAVSLVVTFFYYMDYFV</sequence>
<feature type="transmembrane region" description="Helical" evidence="1">
    <location>
        <begin position="32"/>
        <end position="48"/>
    </location>
</feature>
<evidence type="ECO:0000313" key="3">
    <source>
        <dbReference type="Proteomes" id="UP000297982"/>
    </source>
</evidence>
<dbReference type="RefSeq" id="WP_135327345.1">
    <property type="nucleotide sequence ID" value="NZ_SRJC01000001.1"/>
</dbReference>
<dbReference type="STRING" id="192814.GCA_900166575_02167"/>
<name>A0A4Z0H856_9BACI</name>
<feature type="transmembrane region" description="Helical" evidence="1">
    <location>
        <begin position="82"/>
        <end position="102"/>
    </location>
</feature>
<evidence type="ECO:0008006" key="4">
    <source>
        <dbReference type="Google" id="ProtNLM"/>
    </source>
</evidence>
<proteinExistence type="predicted"/>
<dbReference type="Proteomes" id="UP000297982">
    <property type="component" value="Unassembled WGS sequence"/>
</dbReference>
<keyword evidence="1" id="KW-0472">Membrane</keyword>
<evidence type="ECO:0000256" key="1">
    <source>
        <dbReference type="SAM" id="Phobius"/>
    </source>
</evidence>
<keyword evidence="1" id="KW-0812">Transmembrane</keyword>
<keyword evidence="1" id="KW-1133">Transmembrane helix</keyword>
<comment type="caution">
    <text evidence="2">The sequence shown here is derived from an EMBL/GenBank/DDBJ whole genome shotgun (WGS) entry which is preliminary data.</text>
</comment>
<accession>A0A4Z0H856</accession>
<organism evidence="2 3">
    <name type="scientific">Halobacillus salinus</name>
    <dbReference type="NCBI Taxonomy" id="192814"/>
    <lineage>
        <taxon>Bacteria</taxon>
        <taxon>Bacillati</taxon>
        <taxon>Bacillota</taxon>
        <taxon>Bacilli</taxon>
        <taxon>Bacillales</taxon>
        <taxon>Bacillaceae</taxon>
        <taxon>Halobacillus</taxon>
    </lineage>
</organism>
<protein>
    <recommendedName>
        <fullName evidence="4">DUF3899 domain-containing protein</fullName>
    </recommendedName>
</protein>
<dbReference type="AlphaFoldDB" id="A0A4Z0H856"/>
<dbReference type="EMBL" id="SRJC01000001">
    <property type="protein sequence ID" value="TGB05136.1"/>
    <property type="molecule type" value="Genomic_DNA"/>
</dbReference>
<gene>
    <name evidence="2" type="ORF">E4663_09125</name>
</gene>